<dbReference type="Gene3D" id="2.60.40.10">
    <property type="entry name" value="Immunoglobulins"/>
    <property type="match status" value="3"/>
</dbReference>
<dbReference type="InterPro" id="IPR032109">
    <property type="entry name" value="Big_3_5"/>
</dbReference>
<gene>
    <name evidence="3" type="ordered locus">Msp_1039</name>
</gene>
<dbReference type="AlphaFoldDB" id="Q2NFI0"/>
<evidence type="ECO:0000313" key="3">
    <source>
        <dbReference type="EMBL" id="ABC57423.1"/>
    </source>
</evidence>
<dbReference type="Pfam" id="PF16640">
    <property type="entry name" value="Big_3_5"/>
    <property type="match status" value="2"/>
</dbReference>
<dbReference type="KEGG" id="mst:Msp_1039"/>
<keyword evidence="4" id="KW-1185">Reference proteome</keyword>
<dbReference type="eggNOG" id="arCOG02165">
    <property type="taxonomic scope" value="Archaea"/>
</dbReference>
<organism evidence="3 4">
    <name type="scientific">Methanosphaera stadtmanae (strain ATCC 43021 / DSM 3091 / JCM 11832 / MCB-3)</name>
    <dbReference type="NCBI Taxonomy" id="339860"/>
    <lineage>
        <taxon>Archaea</taxon>
        <taxon>Methanobacteriati</taxon>
        <taxon>Methanobacteriota</taxon>
        <taxon>Methanomada group</taxon>
        <taxon>Methanobacteria</taxon>
        <taxon>Methanobacteriales</taxon>
        <taxon>Methanobacteriaceae</taxon>
        <taxon>Methanosphaera</taxon>
    </lineage>
</organism>
<dbReference type="HOGENOM" id="CLU_427386_0_0_2"/>
<dbReference type="Pfam" id="PF01841">
    <property type="entry name" value="Transglut_core"/>
    <property type="match status" value="1"/>
</dbReference>
<dbReference type="RefSeq" id="WP_011406622.1">
    <property type="nucleotide sequence ID" value="NC_007681.1"/>
</dbReference>
<dbReference type="PANTHER" id="PTHR33490">
    <property type="entry name" value="BLR5614 PROTEIN-RELATED"/>
    <property type="match status" value="1"/>
</dbReference>
<feature type="compositionally biased region" description="Polar residues" evidence="1">
    <location>
        <begin position="30"/>
        <end position="58"/>
    </location>
</feature>
<dbReference type="Gene3D" id="3.10.620.30">
    <property type="match status" value="1"/>
</dbReference>
<dbReference type="eggNOG" id="arCOG02487">
    <property type="taxonomic scope" value="Archaea"/>
</dbReference>
<protein>
    <submittedName>
        <fullName evidence="3">Partially conserved hypothetical membrane-spanning protein</fullName>
    </submittedName>
</protein>
<feature type="domain" description="Transglutaminase-like" evidence="2">
    <location>
        <begin position="554"/>
        <end position="615"/>
    </location>
</feature>
<dbReference type="SUPFAM" id="SSF54001">
    <property type="entry name" value="Cysteine proteinases"/>
    <property type="match status" value="1"/>
</dbReference>
<proteinExistence type="predicted"/>
<dbReference type="SUPFAM" id="SSF49373">
    <property type="entry name" value="Invasin/intimin cell-adhesion fragments"/>
    <property type="match status" value="1"/>
</dbReference>
<dbReference type="InterPro" id="IPR008964">
    <property type="entry name" value="Invasin/intimin_cell_adhesion"/>
</dbReference>
<evidence type="ECO:0000313" key="4">
    <source>
        <dbReference type="Proteomes" id="UP000001931"/>
    </source>
</evidence>
<dbReference type="GeneID" id="25392680"/>
<name>Q2NFI0_METST</name>
<dbReference type="STRING" id="339860.Msp_1039"/>
<dbReference type="SMART" id="SM00460">
    <property type="entry name" value="TGc"/>
    <property type="match status" value="1"/>
</dbReference>
<reference evidence="3 4" key="1">
    <citation type="journal article" date="2006" name="J. Bacteriol.">
        <title>The genome sequence of Methanosphaera stadtmanae reveals why this human intestinal archaeon is restricted to methanol and H2 for methane formation and ATP synthesis.</title>
        <authorList>
            <person name="Fricke W.F."/>
            <person name="Seedorf H."/>
            <person name="Henne A."/>
            <person name="Kruer M."/>
            <person name="Liesegang H."/>
            <person name="Hedderich R."/>
            <person name="Gottschalk G."/>
            <person name="Thauer R.K."/>
        </authorList>
    </citation>
    <scope>NUCLEOTIDE SEQUENCE [LARGE SCALE GENOMIC DNA]</scope>
    <source>
        <strain evidence="4">ATCC 43021 / DSM 3091 / JCM 11832 / MCB-3</strain>
    </source>
</reference>
<dbReference type="Proteomes" id="UP000001931">
    <property type="component" value="Chromosome"/>
</dbReference>
<dbReference type="InterPro" id="IPR013783">
    <property type="entry name" value="Ig-like_fold"/>
</dbReference>
<sequence length="640" mass="68427">MVIITLLIGSVAAADTTSNTTTFNKQTSSISSTTTPEVQKTQATTHKSIENSTQATQNTQIKTENTKIQTVTNANKVTTNNKVENTSITKTNKSLKSSSAKTATKTSVTSIRGNKGAKITIKATVTTNNDLKVVSGKTAFKINGKTIGQSTVKNGVTTLPYTIPTSWADETYKITVVYGGNNQYASSTGTGTLGLDKTVPTKTQVTPIKGKPGQKINIQATVTTQKGAKVTSGKTAFKINGKTIGQSTVKNGVTTLPYTIPTSWKDTTYTITVVYGGYNQYISSTSTGKLTLEKSTSTKVLVTSINGVAGQKINIQATVTTQNGVKVTSGKTAFKINGKTIGQSTVKNGVTTLPYTIPTSWKDTTYTITVVYGGNSQYLSSQSTGKLTLKNTPTKVQVSPITADRGDKVTIQATVTTQNGVKVTSGKIAFKINGKTIGYGTVANGVAKLSYTIPNWTYKTYTITAVYGGYNQYKSSEGTSTLKVVKKSDIPSGFEAYLKATKNCEVTNSKIKNLAAKFNSYTSTLTKAKAIFNQLNKITSYSGYYNTRYGAVGTLNRGYGNCVDMAHLLNAVARASGIPARYCHATCYFRSGLVTGHVWSELYVDGKWYKCDLTSNSNSFGSIVNWNSCGSITRYISLPF</sequence>
<dbReference type="InterPro" id="IPR038765">
    <property type="entry name" value="Papain-like_cys_pep_sf"/>
</dbReference>
<evidence type="ECO:0000256" key="1">
    <source>
        <dbReference type="SAM" id="MobiDB-lite"/>
    </source>
</evidence>
<dbReference type="EMBL" id="CP000102">
    <property type="protein sequence ID" value="ABC57423.1"/>
    <property type="molecule type" value="Genomic_DNA"/>
</dbReference>
<dbReference type="InterPro" id="IPR002931">
    <property type="entry name" value="Transglutaminase-like"/>
</dbReference>
<dbReference type="OrthoDB" id="18481at2157"/>
<accession>Q2NFI0</accession>
<feature type="region of interest" description="Disordered" evidence="1">
    <location>
        <begin position="20"/>
        <end position="58"/>
    </location>
</feature>
<evidence type="ECO:0000259" key="2">
    <source>
        <dbReference type="SMART" id="SM00460"/>
    </source>
</evidence>
<feature type="compositionally biased region" description="Low complexity" evidence="1">
    <location>
        <begin position="20"/>
        <end position="29"/>
    </location>
</feature>